<keyword evidence="1" id="KW-1133">Transmembrane helix</keyword>
<dbReference type="AlphaFoldDB" id="A0A0V1BQ18"/>
<reference evidence="2 3" key="1">
    <citation type="submission" date="2015-01" db="EMBL/GenBank/DDBJ databases">
        <title>Evolution of Trichinella species and genotypes.</title>
        <authorList>
            <person name="Korhonen P.K."/>
            <person name="Edoardo P."/>
            <person name="Giuseppe L.R."/>
            <person name="Gasser R.B."/>
        </authorList>
    </citation>
    <scope>NUCLEOTIDE SEQUENCE [LARGE SCALE GENOMIC DNA]</scope>
    <source>
        <strain evidence="2">ISS3</strain>
    </source>
</reference>
<evidence type="ECO:0000256" key="1">
    <source>
        <dbReference type="SAM" id="Phobius"/>
    </source>
</evidence>
<evidence type="ECO:0000313" key="2">
    <source>
        <dbReference type="EMBL" id="KRY39002.1"/>
    </source>
</evidence>
<keyword evidence="1" id="KW-0472">Membrane</keyword>
<sequence length="91" mass="10645">MVMTRRFPPQVSRDQLQTLVLPDLAVCRRGFFLPKGLLIAAPKYFYVIFARLAWYVLMKSASLSFDTTHLSTVKKADRLYKIFELTRNLEM</sequence>
<dbReference type="EMBL" id="JYDH01000021">
    <property type="protein sequence ID" value="KRY39002.1"/>
    <property type="molecule type" value="Genomic_DNA"/>
</dbReference>
<keyword evidence="3" id="KW-1185">Reference proteome</keyword>
<accession>A0A0V1BQ18</accession>
<proteinExistence type="predicted"/>
<gene>
    <name evidence="2" type="ORF">T01_12650</name>
</gene>
<evidence type="ECO:0000313" key="3">
    <source>
        <dbReference type="Proteomes" id="UP000054776"/>
    </source>
</evidence>
<dbReference type="Proteomes" id="UP000054776">
    <property type="component" value="Unassembled WGS sequence"/>
</dbReference>
<keyword evidence="1" id="KW-0812">Transmembrane</keyword>
<dbReference type="InParanoid" id="A0A0V1BQ18"/>
<organism evidence="2 3">
    <name type="scientific">Trichinella spiralis</name>
    <name type="common">Trichina worm</name>
    <dbReference type="NCBI Taxonomy" id="6334"/>
    <lineage>
        <taxon>Eukaryota</taxon>
        <taxon>Metazoa</taxon>
        <taxon>Ecdysozoa</taxon>
        <taxon>Nematoda</taxon>
        <taxon>Enoplea</taxon>
        <taxon>Dorylaimia</taxon>
        <taxon>Trichinellida</taxon>
        <taxon>Trichinellidae</taxon>
        <taxon>Trichinella</taxon>
    </lineage>
</organism>
<protein>
    <submittedName>
        <fullName evidence="2">Uncharacterized protein</fullName>
    </submittedName>
</protein>
<name>A0A0V1BQ18_TRISP</name>
<feature type="transmembrane region" description="Helical" evidence="1">
    <location>
        <begin position="37"/>
        <end position="57"/>
    </location>
</feature>
<comment type="caution">
    <text evidence="2">The sequence shown here is derived from an EMBL/GenBank/DDBJ whole genome shotgun (WGS) entry which is preliminary data.</text>
</comment>